<comment type="caution">
    <text evidence="1">The sequence shown here is derived from an EMBL/GenBank/DDBJ whole genome shotgun (WGS) entry which is preliminary data.</text>
</comment>
<proteinExistence type="predicted"/>
<evidence type="ECO:0000313" key="1">
    <source>
        <dbReference type="EMBL" id="GAJ20785.1"/>
    </source>
</evidence>
<organism evidence="1">
    <name type="scientific">marine sediment metagenome</name>
    <dbReference type="NCBI Taxonomy" id="412755"/>
    <lineage>
        <taxon>unclassified sequences</taxon>
        <taxon>metagenomes</taxon>
        <taxon>ecological metagenomes</taxon>
    </lineage>
</organism>
<gene>
    <name evidence="1" type="ORF">S12H4_57038</name>
</gene>
<sequence length="51" mass="6022">TKKQYSDREEKMSNYSQILEIDESHPETYKNNTKKSVIKSSVIQEFLILPC</sequence>
<dbReference type="AlphaFoldDB" id="X1W0T9"/>
<reference evidence="1" key="1">
    <citation type="journal article" date="2014" name="Front. Microbiol.">
        <title>High frequency of phylogenetically diverse reductive dehalogenase-homologous genes in deep subseafloor sedimentary metagenomes.</title>
        <authorList>
            <person name="Kawai M."/>
            <person name="Futagami T."/>
            <person name="Toyoda A."/>
            <person name="Takaki Y."/>
            <person name="Nishi S."/>
            <person name="Hori S."/>
            <person name="Arai W."/>
            <person name="Tsubouchi T."/>
            <person name="Morono Y."/>
            <person name="Uchiyama I."/>
            <person name="Ito T."/>
            <person name="Fujiyama A."/>
            <person name="Inagaki F."/>
            <person name="Takami H."/>
        </authorList>
    </citation>
    <scope>NUCLEOTIDE SEQUENCE</scope>
    <source>
        <strain evidence="1">Expedition CK06-06</strain>
    </source>
</reference>
<feature type="non-terminal residue" evidence="1">
    <location>
        <position position="1"/>
    </location>
</feature>
<name>X1W0T9_9ZZZZ</name>
<protein>
    <submittedName>
        <fullName evidence="1">Uncharacterized protein</fullName>
    </submittedName>
</protein>
<accession>X1W0T9</accession>
<dbReference type="EMBL" id="BARW01036815">
    <property type="protein sequence ID" value="GAJ20785.1"/>
    <property type="molecule type" value="Genomic_DNA"/>
</dbReference>